<dbReference type="SUPFAM" id="SSF88713">
    <property type="entry name" value="Glycoside hydrolase/deacetylase"/>
    <property type="match status" value="1"/>
</dbReference>
<keyword evidence="5" id="KW-1185">Reference proteome</keyword>
<name>A7I8J3_METB6</name>
<evidence type="ECO:0000256" key="1">
    <source>
        <dbReference type="ARBA" id="ARBA00006821"/>
    </source>
</evidence>
<feature type="domain" description="Glycoside hydrolase family 57 N-terminal" evidence="3">
    <location>
        <begin position="6"/>
        <end position="289"/>
    </location>
</feature>
<sequence length="484" mass="56077">MPEVCIGFEVHQPFRLNRHFSPDPKKKEKDLEALYFDELNREVLERVAEKCYLPATRIILDKLDEGFCCTFSFSGTLIEQLERWKPDVLSLFDQVARHKNSEILGQTYYHSIAGCFGDKSEFIEQAGMHADLMYDQFKTRPNVFENTEFTFNNQIASCVKKMGYAGIFTEGVDRILDWRSPHHIYSCNDLPVLLRDVQLSDDIAFRFGNQGWDKYPLTADTYAGWISGTTGDVVNIFLDYETFGEHFWKETGIFNFLSYLPEELEKRGVRTILPTEVLERYPPVGTIDVVDTISWADVEKDVSAWMGNERQHTAYSAIQKAAAFAKDKTIWRYLQTSDHFYYMASKYGTCGEVHNYFSHHEAEDAFKTYMSVLADFEKREVRFMKNKRSAKTLRTLTPEEAFHFASPSGYVGYAAYSLDQFCSLLKVVPSDSIAYHQERGDIAHWIEHVLSDQKLSGEINGITDRQELFTILDERRKLLWSHLT</sequence>
<dbReference type="InterPro" id="IPR052046">
    <property type="entry name" value="GH57_Enzymes"/>
</dbReference>
<protein>
    <submittedName>
        <fullName evidence="4">Alpha-amylase</fullName>
        <ecNumber evidence="4">3.2.1.1</ecNumber>
    </submittedName>
</protein>
<comment type="similarity">
    <text evidence="1">Belongs to the glycosyl hydrolase 57 family.</text>
</comment>
<evidence type="ECO:0000256" key="2">
    <source>
        <dbReference type="ARBA" id="ARBA00023277"/>
    </source>
</evidence>
<evidence type="ECO:0000313" key="5">
    <source>
        <dbReference type="Proteomes" id="UP000002408"/>
    </source>
</evidence>
<dbReference type="CAZy" id="GH57">
    <property type="family name" value="Glycoside Hydrolase Family 57"/>
</dbReference>
<dbReference type="Proteomes" id="UP000002408">
    <property type="component" value="Chromosome"/>
</dbReference>
<keyword evidence="4" id="KW-0378">Hydrolase</keyword>
<dbReference type="EC" id="3.2.1.1" evidence="4"/>
<dbReference type="Pfam" id="PF03065">
    <property type="entry name" value="Glyco_hydro_57"/>
    <property type="match status" value="1"/>
</dbReference>
<dbReference type="EMBL" id="CP000780">
    <property type="protein sequence ID" value="ABS56054.1"/>
    <property type="molecule type" value="Genomic_DNA"/>
</dbReference>
<dbReference type="STRING" id="456442.Mboo_1537"/>
<dbReference type="RefSeq" id="WP_012107094.1">
    <property type="nucleotide sequence ID" value="NC_009712.1"/>
</dbReference>
<reference evidence="5" key="1">
    <citation type="journal article" date="2015" name="Microbiology">
        <title>Genome of Methanoregula boonei 6A8 reveals adaptations to oligotrophic peatland environments.</title>
        <authorList>
            <person name="Braeuer S."/>
            <person name="Cadillo-Quiroz H."/>
            <person name="Kyrpides N."/>
            <person name="Woyke T."/>
            <person name="Goodwin L."/>
            <person name="Detter C."/>
            <person name="Podell S."/>
            <person name="Yavitt J.B."/>
            <person name="Zinder S.H."/>
        </authorList>
    </citation>
    <scope>NUCLEOTIDE SEQUENCE [LARGE SCALE GENOMIC DNA]</scope>
    <source>
        <strain evidence="5">DSM 21154 / JCM 14090 / 6A8</strain>
    </source>
</reference>
<accession>A7I8J3</accession>
<keyword evidence="4" id="KW-0326">Glycosidase</keyword>
<dbReference type="OrthoDB" id="64936at2157"/>
<evidence type="ECO:0000259" key="3">
    <source>
        <dbReference type="Pfam" id="PF03065"/>
    </source>
</evidence>
<dbReference type="PANTHER" id="PTHR36306:SF1">
    <property type="entry name" value="ALPHA-AMYLASE-RELATED"/>
    <property type="match status" value="1"/>
</dbReference>
<dbReference type="GO" id="GO:0005975">
    <property type="term" value="P:carbohydrate metabolic process"/>
    <property type="evidence" value="ECO:0007669"/>
    <property type="project" value="InterPro"/>
</dbReference>
<dbReference type="PANTHER" id="PTHR36306">
    <property type="entry name" value="ALPHA-AMYLASE-RELATED-RELATED"/>
    <property type="match status" value="1"/>
</dbReference>
<evidence type="ECO:0000313" key="4">
    <source>
        <dbReference type="EMBL" id="ABS56054.1"/>
    </source>
</evidence>
<dbReference type="CDD" id="cd10795">
    <property type="entry name" value="GH57N_MJA1_like"/>
    <property type="match status" value="1"/>
</dbReference>
<dbReference type="AlphaFoldDB" id="A7I8J3"/>
<dbReference type="InterPro" id="IPR011330">
    <property type="entry name" value="Glyco_hydro/deAcase_b/a-brl"/>
</dbReference>
<dbReference type="KEGG" id="mbn:Mboo_1537"/>
<proteinExistence type="inferred from homology"/>
<dbReference type="GeneID" id="5410653"/>
<dbReference type="Gene3D" id="3.20.110.20">
    <property type="match status" value="1"/>
</dbReference>
<dbReference type="InterPro" id="IPR004300">
    <property type="entry name" value="Glyco_hydro_57_N"/>
</dbReference>
<dbReference type="GO" id="GO:0004556">
    <property type="term" value="F:alpha-amylase activity"/>
    <property type="evidence" value="ECO:0007669"/>
    <property type="project" value="UniProtKB-EC"/>
</dbReference>
<gene>
    <name evidence="4" type="ordered locus">Mboo_1537</name>
</gene>
<keyword evidence="2" id="KW-0119">Carbohydrate metabolism</keyword>
<dbReference type="HOGENOM" id="CLU_033691_0_0_2"/>
<dbReference type="eggNOG" id="arCOG03278">
    <property type="taxonomic scope" value="Archaea"/>
</dbReference>
<organism evidence="4 5">
    <name type="scientific">Methanoregula boonei (strain DSM 21154 / JCM 14090 / 6A8)</name>
    <dbReference type="NCBI Taxonomy" id="456442"/>
    <lineage>
        <taxon>Archaea</taxon>
        <taxon>Methanobacteriati</taxon>
        <taxon>Methanobacteriota</taxon>
        <taxon>Stenosarchaea group</taxon>
        <taxon>Methanomicrobia</taxon>
        <taxon>Methanomicrobiales</taxon>
        <taxon>Methanoregulaceae</taxon>
        <taxon>Methanoregula</taxon>
    </lineage>
</organism>